<evidence type="ECO:0000313" key="4">
    <source>
        <dbReference type="WBParaSite" id="GPUH_0001940201-mRNA-1"/>
    </source>
</evidence>
<feature type="region of interest" description="Disordered" evidence="1">
    <location>
        <begin position="74"/>
        <end position="98"/>
    </location>
</feature>
<evidence type="ECO:0000256" key="1">
    <source>
        <dbReference type="SAM" id="MobiDB-lite"/>
    </source>
</evidence>
<dbReference type="EMBL" id="UYRT01088406">
    <property type="protein sequence ID" value="VDN33719.1"/>
    <property type="molecule type" value="Genomic_DNA"/>
</dbReference>
<reference evidence="2 3" key="2">
    <citation type="submission" date="2018-11" db="EMBL/GenBank/DDBJ databases">
        <authorList>
            <consortium name="Pathogen Informatics"/>
        </authorList>
    </citation>
    <scope>NUCLEOTIDE SEQUENCE [LARGE SCALE GENOMIC DNA]</scope>
</reference>
<evidence type="ECO:0000313" key="2">
    <source>
        <dbReference type="EMBL" id="VDN33719.1"/>
    </source>
</evidence>
<dbReference type="Proteomes" id="UP000271098">
    <property type="component" value="Unassembled WGS sequence"/>
</dbReference>
<sequence length="123" mass="13865">MTDIYKKCPEKIVSSLSAATSFNNELCSVHFCDAIIHFDKDLRQTVIVEGILRKESWSVTPRCCFTGRILRQKEGNKDTSSELETRKGAAVKKKAQHSTTKTNQYDTLDLARIVVPKPFVNGM</sequence>
<gene>
    <name evidence="2" type="ORF">GPUH_LOCUS19377</name>
</gene>
<name>A0A183EEI6_9BILA</name>
<proteinExistence type="predicted"/>
<feature type="compositionally biased region" description="Basic and acidic residues" evidence="1">
    <location>
        <begin position="74"/>
        <end position="87"/>
    </location>
</feature>
<protein>
    <submittedName>
        <fullName evidence="2 4">Uncharacterized protein</fullName>
    </submittedName>
</protein>
<accession>A0A183EEI6</accession>
<keyword evidence="3" id="KW-1185">Reference proteome</keyword>
<dbReference type="WBParaSite" id="GPUH_0001940201-mRNA-1">
    <property type="protein sequence ID" value="GPUH_0001940201-mRNA-1"/>
    <property type="gene ID" value="GPUH_0001940201"/>
</dbReference>
<organism evidence="4">
    <name type="scientific">Gongylonema pulchrum</name>
    <dbReference type="NCBI Taxonomy" id="637853"/>
    <lineage>
        <taxon>Eukaryota</taxon>
        <taxon>Metazoa</taxon>
        <taxon>Ecdysozoa</taxon>
        <taxon>Nematoda</taxon>
        <taxon>Chromadorea</taxon>
        <taxon>Rhabditida</taxon>
        <taxon>Spirurina</taxon>
        <taxon>Spiruromorpha</taxon>
        <taxon>Spiruroidea</taxon>
        <taxon>Gongylonematidae</taxon>
        <taxon>Gongylonema</taxon>
    </lineage>
</organism>
<dbReference type="AlphaFoldDB" id="A0A183EEI6"/>
<evidence type="ECO:0000313" key="3">
    <source>
        <dbReference type="Proteomes" id="UP000271098"/>
    </source>
</evidence>
<reference evidence="4" key="1">
    <citation type="submission" date="2016-06" db="UniProtKB">
        <authorList>
            <consortium name="WormBaseParasite"/>
        </authorList>
    </citation>
    <scope>IDENTIFICATION</scope>
</reference>